<evidence type="ECO:0000256" key="6">
    <source>
        <dbReference type="ARBA" id="ARBA00022737"/>
    </source>
</evidence>
<sequence length="442" mass="49076">MTKKMCCCSYNIGRAWNKPCEQCPVPSTDEFAILCGSERPGYYIDITTGRVIDIDECREIPGVCENGVCINMIGSFRCECPVGFIYNDKLLICEDIDECQNGPVCQQNADCLNMPGSYRCECKAGYRFTPTGQCLDRNECLENPGICNPGQCIDMLGSYRCICPNGYKTTPDRSMCVDMDECERQPCGNGTCKNTVGSYNCLCYLGFQNSHNGDCIDIDECSTQRGLCRNGQCINAVGSFLCVCNDGYELSLDGRVCKDINECAVNPGTCGGGTCQNMDGTYKCNCQAGYYLHEETCKDIDECSKSSEICMFGTCSNTEGSFNCLCPEGFQLSESGLRCLGKRMCGWMKREYMMLQHALTLQYNVWKLAGDRWSTVFWLFHDSLLYSSWFCCLSLDETKGGSEQISFPSPHLCACLYTYLMCVLRLGGGVLSSLLGSSHYKH</sequence>
<feature type="domain" description="TB" evidence="11">
    <location>
        <begin position="1"/>
        <end position="35"/>
    </location>
</feature>
<gene>
    <name evidence="12" type="ORF">AMECASPLE_013042</name>
</gene>
<dbReference type="Gene3D" id="3.90.290.10">
    <property type="entry name" value="TGF-beta binding (TB) domain"/>
    <property type="match status" value="1"/>
</dbReference>
<reference evidence="12 13" key="1">
    <citation type="submission" date="2021-06" db="EMBL/GenBank/DDBJ databases">
        <authorList>
            <person name="Palmer J.M."/>
        </authorList>
    </citation>
    <scope>NUCLEOTIDE SEQUENCE [LARGE SCALE GENOMIC DNA]</scope>
    <source>
        <strain evidence="12 13">AS_MEX2019</strain>
        <tissue evidence="12">Muscle</tissue>
    </source>
</reference>
<dbReference type="PROSITE" id="PS50026">
    <property type="entry name" value="EGF_3"/>
    <property type="match status" value="6"/>
</dbReference>
<feature type="domain" description="EGF-like" evidence="10">
    <location>
        <begin position="178"/>
        <end position="213"/>
    </location>
</feature>
<dbReference type="PROSITE" id="PS00010">
    <property type="entry name" value="ASX_HYDROXYL"/>
    <property type="match status" value="7"/>
</dbReference>
<dbReference type="InterPro" id="IPR036773">
    <property type="entry name" value="TB_dom_sf"/>
</dbReference>
<evidence type="ECO:0000256" key="3">
    <source>
        <dbReference type="ARBA" id="ARBA00022530"/>
    </source>
</evidence>
<comment type="subcellular location">
    <subcellularLocation>
        <location evidence="1">Secreted</location>
        <location evidence="1">Extracellular space</location>
        <location evidence="1">Extracellular matrix</location>
    </subcellularLocation>
</comment>
<evidence type="ECO:0000313" key="12">
    <source>
        <dbReference type="EMBL" id="MEQ2287478.1"/>
    </source>
</evidence>
<keyword evidence="5" id="KW-0732">Signal</keyword>
<feature type="domain" description="EGF-like" evidence="10">
    <location>
        <begin position="259"/>
        <end position="298"/>
    </location>
</feature>
<dbReference type="EMBL" id="JAHRIP010019651">
    <property type="protein sequence ID" value="MEQ2287478.1"/>
    <property type="molecule type" value="Genomic_DNA"/>
</dbReference>
<keyword evidence="2" id="KW-0964">Secreted</keyword>
<dbReference type="Pfam" id="PF00683">
    <property type="entry name" value="TB"/>
    <property type="match status" value="1"/>
</dbReference>
<dbReference type="SUPFAM" id="SSF57184">
    <property type="entry name" value="Growth factor receptor domain"/>
    <property type="match status" value="3"/>
</dbReference>
<feature type="domain" description="EGF-like" evidence="10">
    <location>
        <begin position="217"/>
        <end position="258"/>
    </location>
</feature>
<accession>A0ABV0Y1M8</accession>
<dbReference type="Pfam" id="PF12661">
    <property type="entry name" value="hEGF"/>
    <property type="match status" value="1"/>
</dbReference>
<evidence type="ECO:0000256" key="9">
    <source>
        <dbReference type="PROSITE-ProRule" id="PRU00076"/>
    </source>
</evidence>
<comment type="caution">
    <text evidence="12">The sequence shown here is derived from an EMBL/GenBank/DDBJ whole genome shotgun (WGS) entry which is preliminary data.</text>
</comment>
<dbReference type="Pfam" id="PF12662">
    <property type="entry name" value="cEGF"/>
    <property type="match status" value="1"/>
</dbReference>
<keyword evidence="6" id="KW-0677">Repeat</keyword>
<dbReference type="Proteomes" id="UP001469553">
    <property type="component" value="Unassembled WGS sequence"/>
</dbReference>
<evidence type="ECO:0000313" key="13">
    <source>
        <dbReference type="Proteomes" id="UP001469553"/>
    </source>
</evidence>
<dbReference type="InterPro" id="IPR018097">
    <property type="entry name" value="EGF_Ca-bd_CS"/>
</dbReference>
<evidence type="ECO:0000256" key="2">
    <source>
        <dbReference type="ARBA" id="ARBA00022525"/>
    </source>
</evidence>
<dbReference type="InterPro" id="IPR051145">
    <property type="entry name" value="GAS-SHBG-PROS"/>
</dbReference>
<proteinExistence type="predicted"/>
<keyword evidence="8" id="KW-0325">Glycoprotein</keyword>
<dbReference type="PANTHER" id="PTHR24040:SF13">
    <property type="entry name" value="FIBROPELLIN-1"/>
    <property type="match status" value="1"/>
</dbReference>
<feature type="domain" description="EGF-like" evidence="10">
    <location>
        <begin position="53"/>
        <end position="94"/>
    </location>
</feature>
<evidence type="ECO:0000259" key="11">
    <source>
        <dbReference type="PROSITE" id="PS51364"/>
    </source>
</evidence>
<protein>
    <recommendedName>
        <fullName evidence="14">Fibrillin 1</fullName>
    </recommendedName>
</protein>
<name>A0ABV0Y1M8_9TELE</name>
<evidence type="ECO:0000259" key="10">
    <source>
        <dbReference type="PROSITE" id="PS50026"/>
    </source>
</evidence>
<dbReference type="PROSITE" id="PS01186">
    <property type="entry name" value="EGF_2"/>
    <property type="match status" value="6"/>
</dbReference>
<comment type="caution">
    <text evidence="9">Lacks conserved residue(s) required for the propagation of feature annotation.</text>
</comment>
<evidence type="ECO:0000256" key="7">
    <source>
        <dbReference type="ARBA" id="ARBA00023157"/>
    </source>
</evidence>
<dbReference type="Pfam" id="PF07645">
    <property type="entry name" value="EGF_CA"/>
    <property type="match status" value="5"/>
</dbReference>
<dbReference type="SMART" id="SM00181">
    <property type="entry name" value="EGF"/>
    <property type="match status" value="7"/>
</dbReference>
<keyword evidence="3" id="KW-0272">Extracellular matrix</keyword>
<organism evidence="12 13">
    <name type="scientific">Ameca splendens</name>
    <dbReference type="NCBI Taxonomy" id="208324"/>
    <lineage>
        <taxon>Eukaryota</taxon>
        <taxon>Metazoa</taxon>
        <taxon>Chordata</taxon>
        <taxon>Craniata</taxon>
        <taxon>Vertebrata</taxon>
        <taxon>Euteleostomi</taxon>
        <taxon>Actinopterygii</taxon>
        <taxon>Neopterygii</taxon>
        <taxon>Teleostei</taxon>
        <taxon>Neoteleostei</taxon>
        <taxon>Acanthomorphata</taxon>
        <taxon>Ovalentaria</taxon>
        <taxon>Atherinomorphae</taxon>
        <taxon>Cyprinodontiformes</taxon>
        <taxon>Goodeidae</taxon>
        <taxon>Ameca</taxon>
    </lineage>
</organism>
<evidence type="ECO:0000256" key="4">
    <source>
        <dbReference type="ARBA" id="ARBA00022536"/>
    </source>
</evidence>
<dbReference type="InterPro" id="IPR009030">
    <property type="entry name" value="Growth_fac_rcpt_cys_sf"/>
</dbReference>
<keyword evidence="4 9" id="KW-0245">EGF-like domain</keyword>
<feature type="domain" description="EGF-like" evidence="10">
    <location>
        <begin position="299"/>
        <end position="340"/>
    </location>
</feature>
<dbReference type="InterPro" id="IPR017878">
    <property type="entry name" value="TB_dom"/>
</dbReference>
<evidence type="ECO:0000256" key="1">
    <source>
        <dbReference type="ARBA" id="ARBA00004498"/>
    </source>
</evidence>
<dbReference type="SMART" id="SM00179">
    <property type="entry name" value="EGF_CA"/>
    <property type="match status" value="7"/>
</dbReference>
<dbReference type="PANTHER" id="PTHR24040">
    <property type="entry name" value="LAMININ G-LIKE DOMAIN-CONTAINING PROTEIN"/>
    <property type="match status" value="1"/>
</dbReference>
<dbReference type="PROSITE" id="PS51364">
    <property type="entry name" value="TB"/>
    <property type="match status" value="1"/>
</dbReference>
<dbReference type="InterPro" id="IPR001881">
    <property type="entry name" value="EGF-like_Ca-bd_dom"/>
</dbReference>
<dbReference type="PROSITE" id="PS01187">
    <property type="entry name" value="EGF_CA"/>
    <property type="match status" value="3"/>
</dbReference>
<dbReference type="Gene3D" id="2.10.25.10">
    <property type="entry name" value="Laminin"/>
    <property type="match status" value="7"/>
</dbReference>
<keyword evidence="13" id="KW-1185">Reference proteome</keyword>
<feature type="disulfide bond" evidence="9">
    <location>
        <begin position="182"/>
        <end position="192"/>
    </location>
</feature>
<evidence type="ECO:0008006" key="14">
    <source>
        <dbReference type="Google" id="ProtNLM"/>
    </source>
</evidence>
<dbReference type="InterPro" id="IPR026823">
    <property type="entry name" value="cEGF"/>
</dbReference>
<evidence type="ECO:0000256" key="8">
    <source>
        <dbReference type="ARBA" id="ARBA00023180"/>
    </source>
</evidence>
<dbReference type="InterPro" id="IPR013032">
    <property type="entry name" value="EGF-like_CS"/>
</dbReference>
<feature type="domain" description="EGF-like" evidence="10">
    <location>
        <begin position="95"/>
        <end position="135"/>
    </location>
</feature>
<dbReference type="InterPro" id="IPR000152">
    <property type="entry name" value="EGF-type_Asp/Asn_hydroxyl_site"/>
</dbReference>
<evidence type="ECO:0000256" key="5">
    <source>
        <dbReference type="ARBA" id="ARBA00022729"/>
    </source>
</evidence>
<dbReference type="InterPro" id="IPR049883">
    <property type="entry name" value="NOTCH1_EGF-like"/>
</dbReference>
<dbReference type="InterPro" id="IPR000742">
    <property type="entry name" value="EGF"/>
</dbReference>
<dbReference type="CDD" id="cd00054">
    <property type="entry name" value="EGF_CA"/>
    <property type="match status" value="7"/>
</dbReference>
<keyword evidence="7 9" id="KW-1015">Disulfide bond</keyword>